<comment type="subcellular location">
    <subcellularLocation>
        <location evidence="1">Nucleus</location>
    </subcellularLocation>
</comment>
<dbReference type="Pfam" id="PF18876">
    <property type="entry name" value="AFF4_CHD"/>
    <property type="match status" value="1"/>
</dbReference>
<evidence type="ECO:0000256" key="4">
    <source>
        <dbReference type="ARBA" id="ARBA00023242"/>
    </source>
</evidence>
<feature type="domain" description="AF4/FMR2 C-terminal homology" evidence="6">
    <location>
        <begin position="614"/>
        <end position="851"/>
    </location>
</feature>
<keyword evidence="8" id="KW-1185">Reference proteome</keyword>
<evidence type="ECO:0000256" key="3">
    <source>
        <dbReference type="ARBA" id="ARBA00022553"/>
    </source>
</evidence>
<dbReference type="PANTHER" id="PTHR10528">
    <property type="entry name" value="AF4/FMR2 FAMILY MEMBER"/>
    <property type="match status" value="1"/>
</dbReference>
<feature type="compositionally biased region" description="Basic and acidic residues" evidence="5">
    <location>
        <begin position="488"/>
        <end position="505"/>
    </location>
</feature>
<keyword evidence="3" id="KW-0597">Phosphoprotein</keyword>
<reference evidence="7" key="1">
    <citation type="journal article" date="2023" name="Science">
        <title>Genome structures resolve the early diversification of teleost fishes.</title>
        <authorList>
            <person name="Parey E."/>
            <person name="Louis A."/>
            <person name="Montfort J."/>
            <person name="Bouchez O."/>
            <person name="Roques C."/>
            <person name="Iampietro C."/>
            <person name="Lluch J."/>
            <person name="Castinel A."/>
            <person name="Donnadieu C."/>
            <person name="Desvignes T."/>
            <person name="Floi Bucao C."/>
            <person name="Jouanno E."/>
            <person name="Wen M."/>
            <person name="Mejri S."/>
            <person name="Dirks R."/>
            <person name="Jansen H."/>
            <person name="Henkel C."/>
            <person name="Chen W.J."/>
            <person name="Zahm M."/>
            <person name="Cabau C."/>
            <person name="Klopp C."/>
            <person name="Thompson A.W."/>
            <person name="Robinson-Rechavi M."/>
            <person name="Braasch I."/>
            <person name="Lecointre G."/>
            <person name="Bobe J."/>
            <person name="Postlethwait J.H."/>
            <person name="Berthelot C."/>
            <person name="Roest Crollius H."/>
            <person name="Guiguen Y."/>
        </authorList>
    </citation>
    <scope>NUCLEOTIDE SEQUENCE</scope>
    <source>
        <strain evidence="7">Concon-B</strain>
    </source>
</reference>
<organism evidence="7 8">
    <name type="scientific">Conger conger</name>
    <name type="common">Conger eel</name>
    <name type="synonym">Muraena conger</name>
    <dbReference type="NCBI Taxonomy" id="82655"/>
    <lineage>
        <taxon>Eukaryota</taxon>
        <taxon>Metazoa</taxon>
        <taxon>Chordata</taxon>
        <taxon>Craniata</taxon>
        <taxon>Vertebrata</taxon>
        <taxon>Euteleostomi</taxon>
        <taxon>Actinopterygii</taxon>
        <taxon>Neopterygii</taxon>
        <taxon>Teleostei</taxon>
        <taxon>Anguilliformes</taxon>
        <taxon>Congridae</taxon>
        <taxon>Conger</taxon>
    </lineage>
</organism>
<proteinExistence type="inferred from homology"/>
<evidence type="ECO:0000313" key="8">
    <source>
        <dbReference type="Proteomes" id="UP001152803"/>
    </source>
</evidence>
<evidence type="ECO:0000256" key="1">
    <source>
        <dbReference type="ARBA" id="ARBA00004123"/>
    </source>
</evidence>
<evidence type="ECO:0000313" key="7">
    <source>
        <dbReference type="EMBL" id="KAJ8256242.1"/>
    </source>
</evidence>
<evidence type="ECO:0000259" key="6">
    <source>
        <dbReference type="Pfam" id="PF18876"/>
    </source>
</evidence>
<protein>
    <recommendedName>
        <fullName evidence="6">AF4/FMR2 C-terminal homology domain-containing protein</fullName>
    </recommendedName>
</protein>
<gene>
    <name evidence="7" type="ORF">COCON_G00201060</name>
</gene>
<feature type="compositionally biased region" description="Basic and acidic residues" evidence="5">
    <location>
        <begin position="381"/>
        <end position="392"/>
    </location>
</feature>
<feature type="compositionally biased region" description="Low complexity" evidence="5">
    <location>
        <begin position="355"/>
        <end position="366"/>
    </location>
</feature>
<feature type="compositionally biased region" description="Basic and acidic residues" evidence="5">
    <location>
        <begin position="181"/>
        <end position="193"/>
    </location>
</feature>
<name>A0A9Q1D2G9_CONCO</name>
<evidence type="ECO:0000256" key="5">
    <source>
        <dbReference type="SAM" id="MobiDB-lite"/>
    </source>
</evidence>
<feature type="compositionally biased region" description="Low complexity" evidence="5">
    <location>
        <begin position="53"/>
        <end position="99"/>
    </location>
</feature>
<dbReference type="EMBL" id="JAFJMO010000015">
    <property type="protein sequence ID" value="KAJ8256242.1"/>
    <property type="molecule type" value="Genomic_DNA"/>
</dbReference>
<feature type="compositionally biased region" description="Pro residues" evidence="5">
    <location>
        <begin position="100"/>
        <end position="111"/>
    </location>
</feature>
<evidence type="ECO:0000256" key="2">
    <source>
        <dbReference type="ARBA" id="ARBA00007354"/>
    </source>
</evidence>
<dbReference type="Proteomes" id="UP001152803">
    <property type="component" value="Unassembled WGS sequence"/>
</dbReference>
<dbReference type="PANTHER" id="PTHR10528:SF16">
    <property type="entry name" value="AF4_FMR2 FAMILY MEMBER 3"/>
    <property type="match status" value="1"/>
</dbReference>
<feature type="region of interest" description="Disordered" evidence="5">
    <location>
        <begin position="1"/>
        <end position="609"/>
    </location>
</feature>
<dbReference type="AlphaFoldDB" id="A0A9Q1D2G9"/>
<dbReference type="GO" id="GO:0032783">
    <property type="term" value="C:super elongation complex"/>
    <property type="evidence" value="ECO:0007669"/>
    <property type="project" value="TreeGrafter"/>
</dbReference>
<dbReference type="InterPro" id="IPR043640">
    <property type="entry name" value="AF4/FMR2_CHD"/>
</dbReference>
<accession>A0A9Q1D2G9</accession>
<keyword evidence="4" id="KW-0539">Nucleus</keyword>
<comment type="caution">
    <text evidence="7">The sequence shown here is derived from an EMBL/GenBank/DDBJ whole genome shotgun (WGS) entry which is preliminary data.</text>
</comment>
<feature type="compositionally biased region" description="Polar residues" evidence="5">
    <location>
        <begin position="512"/>
        <end position="523"/>
    </location>
</feature>
<feature type="compositionally biased region" description="Basic and acidic residues" evidence="5">
    <location>
        <begin position="524"/>
        <end position="534"/>
    </location>
</feature>
<feature type="compositionally biased region" description="Pro residues" evidence="5">
    <location>
        <begin position="278"/>
        <end position="292"/>
    </location>
</feature>
<feature type="compositionally biased region" description="Basic and acidic residues" evidence="5">
    <location>
        <begin position="211"/>
        <end position="232"/>
    </location>
</feature>
<comment type="similarity">
    <text evidence="2">Belongs to the AF4 family.</text>
</comment>
<dbReference type="OrthoDB" id="6382204at2759"/>
<dbReference type="GO" id="GO:0010468">
    <property type="term" value="P:regulation of gene expression"/>
    <property type="evidence" value="ECO:0007669"/>
    <property type="project" value="InterPro"/>
</dbReference>
<feature type="compositionally biased region" description="Basic and acidic residues" evidence="5">
    <location>
        <begin position="246"/>
        <end position="259"/>
    </location>
</feature>
<dbReference type="InterPro" id="IPR007797">
    <property type="entry name" value="AF4/FMR2"/>
</dbReference>
<feature type="region of interest" description="Disordered" evidence="5">
    <location>
        <begin position="753"/>
        <end position="772"/>
    </location>
</feature>
<sequence length="853" mass="95283">MTLPRTAPHKSMLVDDLQISSDEDDTQEPHETAWAIRESSAEQQWSHRRLRASNSTSSCSSRSSSRSRSSSSSRSRSSSSSSRSFSELGGSAQASSSPSPEIPPDPGPPATNWPRTCSVEEETEEPPSPTQWHLNRWLNKVRKRHASAKLQATTSHSQHRKPSSGAREGKADGQKTPSVSQRKEAPKSLWIRESEEEEDRRKERKEKRRKEKEERKKEKQGVQEKVKERGKTQEAQAPVVQAKQRLHTERPPKPIDHERERKKKKRRKTEEASVAEPKPSPPPSPPRKPVIPPSDSSSESEPEPPPASTRATKVLADSTSGQRPGSRGQPNRAEKPRTVQLNLGCPRPADSTSTQRPGSRGQQGRPGRPRKAQPSSGRPGRWAEETPAEKRGGQGRQKLYTLVPFGRSGATHGHGRSPPSQYTRARSLRSLRVRIDLTLLPGPPEASRPSRERSTSTSSSSSSLKKARHKGGAKRLCSPPADQKRRRKYEEAGLWKDSKQSHDPPPKWAGSNVRTSVETNTDTRLSRCKEDRPASKRKPLSPLSPLVDVPEHPKNVEVPQPPGKARMEDPPVQKNLSEMPLGRQQGLPQSLCEYQGPPPSQPPGHRQGPSIRDIALQVERYMLEAKRLKHRADTMVDRFGKVLNYVDAALSFMECGKAVEEGPLGAKSPYSMYAETVELIRYALRLKKYQGSKASHEDKQLAVLCFRCLALLYWRMFRLKKDHAIKCSNALLEYFKTTPSSFLAPPPWYPTGKEPGAPSSTNPSPPAHCSPSASISIPQHIHQMAADHLEITNSVLYSYEYWEVADNLAKESKDFFSYLNSLMGPLTLQSSMAHIVRYTRQGLQWIRASVKLT</sequence>